<feature type="coiled-coil region" evidence="1">
    <location>
        <begin position="38"/>
        <end position="68"/>
    </location>
</feature>
<reference evidence="2 3" key="1">
    <citation type="submission" date="2020-08" db="EMBL/GenBank/DDBJ databases">
        <authorList>
            <person name="Koutsovoulos G."/>
            <person name="Danchin GJ E."/>
        </authorList>
    </citation>
    <scope>NUCLEOTIDE SEQUENCE [LARGE SCALE GENOMIC DNA]</scope>
</reference>
<organism evidence="2 3">
    <name type="scientific">Meloidogyne enterolobii</name>
    <name type="common">Root-knot nematode worm</name>
    <name type="synonym">Meloidogyne mayaguensis</name>
    <dbReference type="NCBI Taxonomy" id="390850"/>
    <lineage>
        <taxon>Eukaryota</taxon>
        <taxon>Metazoa</taxon>
        <taxon>Ecdysozoa</taxon>
        <taxon>Nematoda</taxon>
        <taxon>Chromadorea</taxon>
        <taxon>Rhabditida</taxon>
        <taxon>Tylenchina</taxon>
        <taxon>Tylenchomorpha</taxon>
        <taxon>Tylenchoidea</taxon>
        <taxon>Meloidogynidae</taxon>
        <taxon>Meloidogyninae</taxon>
        <taxon>Meloidogyne</taxon>
    </lineage>
</organism>
<dbReference type="Gene3D" id="1.10.1410.10">
    <property type="match status" value="1"/>
</dbReference>
<proteinExistence type="predicted"/>
<dbReference type="EMBL" id="CAJEWN010002690">
    <property type="protein sequence ID" value="CAD2204882.1"/>
    <property type="molecule type" value="Genomic_DNA"/>
</dbReference>
<evidence type="ECO:0000313" key="2">
    <source>
        <dbReference type="EMBL" id="CAD2204882.1"/>
    </source>
</evidence>
<keyword evidence="1" id="KW-0175">Coiled coil</keyword>
<protein>
    <submittedName>
        <fullName evidence="2">Uncharacterized protein</fullName>
    </submittedName>
</protein>
<dbReference type="Proteomes" id="UP000580250">
    <property type="component" value="Unassembled WGS sequence"/>
</dbReference>
<accession>A0A6V7XZU8</accession>
<evidence type="ECO:0000313" key="3">
    <source>
        <dbReference type="Proteomes" id="UP000580250"/>
    </source>
</evidence>
<dbReference type="SUPFAM" id="SSF81631">
    <property type="entry name" value="PAP/OAS1 substrate-binding domain"/>
    <property type="match status" value="1"/>
</dbReference>
<comment type="caution">
    <text evidence="2">The sequence shown here is derived from an EMBL/GenBank/DDBJ whole genome shotgun (WGS) entry which is preliminary data.</text>
</comment>
<sequence>MNNSTEKVLRDQIMEKQKSLEEAPISSNEVSEKEILEKEILEKEILEKQTLLEEILEQNEKMEKHTKLVWPIITPGMPKQNAGFNINMSTRKIMWREMEKGICIKVVRGL</sequence>
<name>A0A6V7XZU8_MELEN</name>
<dbReference type="AlphaFoldDB" id="A0A6V7XZU8"/>
<evidence type="ECO:0000256" key="1">
    <source>
        <dbReference type="SAM" id="Coils"/>
    </source>
</evidence>
<gene>
    <name evidence="2" type="ORF">MENT_LOCUS58653</name>
</gene>